<dbReference type="HOGENOM" id="CLU_009276_0_0_1"/>
<dbReference type="CDD" id="cd00200">
    <property type="entry name" value="WD40"/>
    <property type="match status" value="2"/>
</dbReference>
<dbReference type="PROSITE" id="PS50082">
    <property type="entry name" value="WD_REPEATS_2"/>
    <property type="match status" value="9"/>
</dbReference>
<keyword evidence="3" id="KW-0677">Repeat</keyword>
<dbReference type="PROSITE" id="PS00678">
    <property type="entry name" value="WD_REPEATS_1"/>
    <property type="match status" value="2"/>
</dbReference>
<feature type="repeat" description="WD" evidence="5">
    <location>
        <begin position="548"/>
        <end position="589"/>
    </location>
</feature>
<dbReference type="PANTHER" id="PTHR19854:SF15">
    <property type="entry name" value="TRANSDUCIN BETA-LIKE PROTEIN 3"/>
    <property type="match status" value="1"/>
</dbReference>
<dbReference type="OrthoDB" id="5414888at2759"/>
<dbReference type="FunCoup" id="B3RW67">
    <property type="interactions" value="1970"/>
</dbReference>
<dbReference type="InterPro" id="IPR036322">
    <property type="entry name" value="WD40_repeat_dom_sf"/>
</dbReference>
<dbReference type="PRINTS" id="PR00320">
    <property type="entry name" value="GPROTEINBRPT"/>
</dbReference>
<dbReference type="InterPro" id="IPR001680">
    <property type="entry name" value="WD40_rpt"/>
</dbReference>
<evidence type="ECO:0000256" key="5">
    <source>
        <dbReference type="PROSITE-ProRule" id="PRU00221"/>
    </source>
</evidence>
<dbReference type="STRING" id="10228.B3RW67"/>
<dbReference type="InterPro" id="IPR019775">
    <property type="entry name" value="WD40_repeat_CS"/>
</dbReference>
<dbReference type="GO" id="GO:0005730">
    <property type="term" value="C:nucleolus"/>
    <property type="evidence" value="ECO:0000318"/>
    <property type="project" value="GO_Central"/>
</dbReference>
<keyword evidence="8" id="KW-1185">Reference proteome</keyword>
<dbReference type="InterPro" id="IPR015943">
    <property type="entry name" value="WD40/YVTN_repeat-like_dom_sf"/>
</dbReference>
<protein>
    <recommendedName>
        <fullName evidence="6">U3 small nucleolar RNA-associated protein 13 C-terminal domain-containing protein</fullName>
    </recommendedName>
</protein>
<dbReference type="CTD" id="6753373"/>
<evidence type="ECO:0000256" key="1">
    <source>
        <dbReference type="ARBA" id="ARBA00004604"/>
    </source>
</evidence>
<dbReference type="SUPFAM" id="SSF50978">
    <property type="entry name" value="WD40 repeat-like"/>
    <property type="match status" value="2"/>
</dbReference>
<feature type="repeat" description="WD" evidence="5">
    <location>
        <begin position="361"/>
        <end position="393"/>
    </location>
</feature>
<dbReference type="GO" id="GO:0000480">
    <property type="term" value="P:endonucleolytic cleavage in 5'-ETS of tricistronic rRNA transcript (SSU-rRNA, 5.8S rRNA, LSU-rRNA)"/>
    <property type="evidence" value="ECO:0000318"/>
    <property type="project" value="GO_Central"/>
</dbReference>
<name>B3RW67_TRIAD</name>
<sequence>SYSVTSHLEPIFTGGTLQFSSSAQHIFCTFGTKVQVVDIKTGAVTTSFDEDEDIITCLAVTPDDKWLLTCSQNLLLRQWNWQEKSCTRAWKSAHVGPVVAMEFDASSTLLATGSSDSTIKIWDISSNYYTHNLKGSQGVVNTISFHPDPAILHLFSAADDYKIRQWDLKSSKCIRIFEGHYSSISSLAFSHDGKTLLSGGRDNVVNLWDIASKSLLKTIPTFEIVESVVVLPSDINFPGKESNNSMHYITVGNKGVIRIWRANDSRCVHQLSPSNFSNSELAAFTQISYLKPTNSLALVTFDHNVMIYDVEDLKLKKLLIGHNDEIVDASFVCKDDSHIVVATNSPDLRIFQHATMSCQMLFGHTDTILSLDVSYDRQLIATSSKDHTIRVWKAFHDSFRCVAVASGHTSAVPAVAFSRLVDTFIVSGSNDYTMKVWTLPASFDEVWFKFYKLNVQSLTATVTEISHKKDINSIDVSPNDKLIATASQDKTAKVWLVSDGSLLGSCVGHKRGLWSVQFSPIDQCIATCSSDSNIKIWSVIDFTCVKTFEGHSNSVLKVSFVTRGMQLLSSDSDGLIKLWTIKSNECENTFDHHTDKVWAIKPNSTEEYFVSGGADSSLAIWKDMTAIEREKKIAEEEELIAKEQELSNLLHAKKFTEALNMAIGLEKPFLTLTVVKTILDQPDGLESIDNVIQKLDKKHVNTIFQYLSTWNTNAKHSRAAQIVLSIILKNTIPEDLIKMPSMQTTLEALIPYTERHYQRLERLLEVIFVIVVANLVYFSMHKIKFYLCVLISVAKLFHRIYLTVYEFSNIFTY</sequence>
<feature type="domain" description="U3 small nucleolar RNA-associated protein 13 C-terminal" evidence="6">
    <location>
        <begin position="643"/>
        <end position="769"/>
    </location>
</feature>
<dbReference type="GO" id="GO:0000472">
    <property type="term" value="P:endonucleolytic cleavage to generate mature 5'-end of SSU-rRNA from (SSU-rRNA, 5.8S rRNA, LSU-rRNA)"/>
    <property type="evidence" value="ECO:0000318"/>
    <property type="project" value="GO_Central"/>
</dbReference>
<evidence type="ECO:0000313" key="7">
    <source>
        <dbReference type="EMBL" id="EDV25613.1"/>
    </source>
</evidence>
<dbReference type="KEGG" id="tad:TRIADDRAFT_23688"/>
<dbReference type="GO" id="GO:0034511">
    <property type="term" value="F:U3 snoRNA binding"/>
    <property type="evidence" value="ECO:0000318"/>
    <property type="project" value="GO_Central"/>
</dbReference>
<dbReference type="GO" id="GO:0032040">
    <property type="term" value="C:small-subunit processome"/>
    <property type="evidence" value="ECO:0007669"/>
    <property type="project" value="InterPro"/>
</dbReference>
<dbReference type="PANTHER" id="PTHR19854">
    <property type="entry name" value="TRANSDUCIN BETA-LIKE 3"/>
    <property type="match status" value="1"/>
</dbReference>
<dbReference type="PROSITE" id="PS50294">
    <property type="entry name" value="WD_REPEATS_REGION"/>
    <property type="match status" value="8"/>
</dbReference>
<reference evidence="7 8" key="1">
    <citation type="journal article" date="2008" name="Nature">
        <title>The Trichoplax genome and the nature of placozoans.</title>
        <authorList>
            <person name="Srivastava M."/>
            <person name="Begovic E."/>
            <person name="Chapman J."/>
            <person name="Putnam N.H."/>
            <person name="Hellsten U."/>
            <person name="Kawashima T."/>
            <person name="Kuo A."/>
            <person name="Mitros T."/>
            <person name="Salamov A."/>
            <person name="Carpenter M.L."/>
            <person name="Signorovitch A.Y."/>
            <person name="Moreno M.A."/>
            <person name="Kamm K."/>
            <person name="Grimwood J."/>
            <person name="Schmutz J."/>
            <person name="Shapiro H."/>
            <person name="Grigoriev I.V."/>
            <person name="Buss L.W."/>
            <person name="Schierwater B."/>
            <person name="Dellaporta S.L."/>
            <person name="Rokhsar D.S."/>
        </authorList>
    </citation>
    <scope>NUCLEOTIDE SEQUENCE [LARGE SCALE GENOMIC DNA]</scope>
    <source>
        <strain evidence="7 8">Grell-BS-1999</strain>
    </source>
</reference>
<dbReference type="GO" id="GO:0030686">
    <property type="term" value="C:90S preribosome"/>
    <property type="evidence" value="ECO:0000318"/>
    <property type="project" value="GO_Central"/>
</dbReference>
<feature type="repeat" description="WD" evidence="5">
    <location>
        <begin position="464"/>
        <end position="505"/>
    </location>
</feature>
<evidence type="ECO:0000256" key="2">
    <source>
        <dbReference type="ARBA" id="ARBA00022574"/>
    </source>
</evidence>
<evidence type="ECO:0000256" key="4">
    <source>
        <dbReference type="ARBA" id="ARBA00023242"/>
    </source>
</evidence>
<dbReference type="GeneID" id="6753373"/>
<feature type="repeat" description="WD" evidence="5">
    <location>
        <begin position="177"/>
        <end position="218"/>
    </location>
</feature>
<feature type="repeat" description="WD" evidence="5">
    <location>
        <begin position="405"/>
        <end position="439"/>
    </location>
</feature>
<evidence type="ECO:0000259" key="6">
    <source>
        <dbReference type="Pfam" id="PF08625"/>
    </source>
</evidence>
<dbReference type="Pfam" id="PF00400">
    <property type="entry name" value="WD40"/>
    <property type="match status" value="10"/>
</dbReference>
<dbReference type="InterPro" id="IPR013934">
    <property type="entry name" value="Utp13_C"/>
</dbReference>
<dbReference type="AlphaFoldDB" id="B3RW67"/>
<accession>B3RW67</accession>
<dbReference type="Pfam" id="PF08625">
    <property type="entry name" value="Utp13"/>
    <property type="match status" value="1"/>
</dbReference>
<dbReference type="OMA" id="PYVQRHF"/>
<dbReference type="SMART" id="SM00320">
    <property type="entry name" value="WD40"/>
    <property type="match status" value="13"/>
</dbReference>
<feature type="non-terminal residue" evidence="7">
    <location>
        <position position="1"/>
    </location>
</feature>
<dbReference type="RefSeq" id="XP_002111646.1">
    <property type="nucleotide sequence ID" value="XM_002111610.1"/>
</dbReference>
<dbReference type="InParanoid" id="B3RW67"/>
<gene>
    <name evidence="7" type="ORF">TRIADDRAFT_23688</name>
</gene>
<dbReference type="Proteomes" id="UP000009022">
    <property type="component" value="Unassembled WGS sequence"/>
</dbReference>
<feature type="repeat" description="WD" evidence="5">
    <location>
        <begin position="506"/>
        <end position="547"/>
    </location>
</feature>
<evidence type="ECO:0000313" key="8">
    <source>
        <dbReference type="Proteomes" id="UP000009022"/>
    </source>
</evidence>
<comment type="subcellular location">
    <subcellularLocation>
        <location evidence="1">Nucleus</location>
        <location evidence="1">Nucleolus</location>
    </subcellularLocation>
</comment>
<feature type="repeat" description="WD" evidence="5">
    <location>
        <begin position="590"/>
        <end position="622"/>
    </location>
</feature>
<proteinExistence type="predicted"/>
<dbReference type="Gene3D" id="2.130.10.10">
    <property type="entry name" value="YVTN repeat-like/Quinoprotein amine dehydrogenase"/>
    <property type="match status" value="3"/>
</dbReference>
<dbReference type="eggNOG" id="KOG0319">
    <property type="taxonomic scope" value="Eukaryota"/>
</dbReference>
<dbReference type="EMBL" id="DS985244">
    <property type="protein sequence ID" value="EDV25613.1"/>
    <property type="molecule type" value="Genomic_DNA"/>
</dbReference>
<keyword evidence="4" id="KW-0539">Nucleus</keyword>
<feature type="repeat" description="WD" evidence="5">
    <location>
        <begin position="91"/>
        <end position="132"/>
    </location>
</feature>
<evidence type="ECO:0000256" key="3">
    <source>
        <dbReference type="ARBA" id="ARBA00022737"/>
    </source>
</evidence>
<organism evidence="7 8">
    <name type="scientific">Trichoplax adhaerens</name>
    <name type="common">Trichoplax reptans</name>
    <dbReference type="NCBI Taxonomy" id="10228"/>
    <lineage>
        <taxon>Eukaryota</taxon>
        <taxon>Metazoa</taxon>
        <taxon>Placozoa</taxon>
        <taxon>Uniplacotomia</taxon>
        <taxon>Trichoplacea</taxon>
        <taxon>Trichoplacidae</taxon>
        <taxon>Trichoplax</taxon>
    </lineage>
</organism>
<feature type="repeat" description="WD" evidence="5">
    <location>
        <begin position="133"/>
        <end position="176"/>
    </location>
</feature>
<dbReference type="InterPro" id="IPR020472">
    <property type="entry name" value="WD40_PAC1"/>
</dbReference>
<dbReference type="FunFam" id="2.130.10.10:FF:000230">
    <property type="entry name" value="Transducin beta-like protein 3"/>
    <property type="match status" value="1"/>
</dbReference>
<keyword evidence="2 5" id="KW-0853">WD repeat</keyword>
<dbReference type="PhylomeDB" id="B3RW67"/>